<protein>
    <submittedName>
        <fullName evidence="3">Protein of uncharacterized function (DUF3298)</fullName>
    </submittedName>
</protein>
<reference evidence="3 4" key="1">
    <citation type="submission" date="2018-06" db="EMBL/GenBank/DDBJ databases">
        <authorList>
            <consortium name="Pathogen Informatics"/>
            <person name="Doyle S."/>
        </authorList>
    </citation>
    <scope>NUCLEOTIDE SEQUENCE [LARGE SCALE GENOMIC DNA]</scope>
    <source>
        <strain evidence="3 4">NCTC1659</strain>
    </source>
</reference>
<feature type="chain" id="PRO_5030036254" evidence="1">
    <location>
        <begin position="19"/>
        <end position="261"/>
    </location>
</feature>
<dbReference type="AlphaFoldDB" id="A0A1V4B0Q9"/>
<name>A0A1V4B0Q9_9PAST</name>
<feature type="signal peptide" evidence="1">
    <location>
        <begin position="1"/>
        <end position="18"/>
    </location>
</feature>
<dbReference type="RefSeq" id="WP_078218643.1">
    <property type="nucleotide sequence ID" value="NZ_MUXZ01000018.1"/>
</dbReference>
<dbReference type="Gene3D" id="3.30.565.40">
    <property type="entry name" value="Fervidobacterium nodosum Rt17-B1 like"/>
    <property type="match status" value="1"/>
</dbReference>
<evidence type="ECO:0000259" key="2">
    <source>
        <dbReference type="Pfam" id="PF11738"/>
    </source>
</evidence>
<proteinExistence type="predicted"/>
<dbReference type="STRING" id="733.B0186_06925"/>
<evidence type="ECO:0000313" key="3">
    <source>
        <dbReference type="EMBL" id="STO60811.1"/>
    </source>
</evidence>
<dbReference type="InterPro" id="IPR037126">
    <property type="entry name" value="PdaC/RsiV-like_sf"/>
</dbReference>
<keyword evidence="4" id="KW-1185">Reference proteome</keyword>
<dbReference type="Gene3D" id="3.90.640.20">
    <property type="entry name" value="Heat-shock cognate protein, ATPase"/>
    <property type="match status" value="1"/>
</dbReference>
<sequence length="261" mass="30654">MKKILLSLSIAIIALLSACQDQEIKNLQVNTITLFNKEESIVYPASTDELSPKKGIITVRGELSETGIEWLDQLLIKSTYNLIDSQENIKKDNPTKQDLIKKFQQIYDELANQAKESSAFGIAFELESYYTEQYHHIITFMNSLYSFYGGPHPFRNAYYQNIDINKRKVIEVNDIVSQHQQEKLKEILWKDYNHILIQKNIDNYIAKEDFTISKQFYFDDNGITFVYQPYELLPYAYGYTILVVGWEQIQDIINPEYLWKK</sequence>
<dbReference type="Pfam" id="PF11738">
    <property type="entry name" value="DUF3298"/>
    <property type="match status" value="1"/>
</dbReference>
<dbReference type="InterPro" id="IPR021729">
    <property type="entry name" value="DUF3298"/>
</dbReference>
<gene>
    <name evidence="3" type="ORF">NCTC1659_02112</name>
</gene>
<dbReference type="EMBL" id="UGHF01000001">
    <property type="protein sequence ID" value="STO60811.1"/>
    <property type="molecule type" value="Genomic_DNA"/>
</dbReference>
<keyword evidence="1" id="KW-0732">Signal</keyword>
<feature type="domain" description="DUF3298" evidence="2">
    <location>
        <begin position="174"/>
        <end position="246"/>
    </location>
</feature>
<evidence type="ECO:0000256" key="1">
    <source>
        <dbReference type="SAM" id="SignalP"/>
    </source>
</evidence>
<accession>A0A1V4B0Q9</accession>
<dbReference type="PROSITE" id="PS51257">
    <property type="entry name" value="PROKAR_LIPOPROTEIN"/>
    <property type="match status" value="1"/>
</dbReference>
<dbReference type="Proteomes" id="UP000254329">
    <property type="component" value="Unassembled WGS sequence"/>
</dbReference>
<evidence type="ECO:0000313" key="4">
    <source>
        <dbReference type="Proteomes" id="UP000254329"/>
    </source>
</evidence>
<organism evidence="3 4">
    <name type="scientific">Canicola haemoglobinophilus</name>
    <dbReference type="NCBI Taxonomy" id="733"/>
    <lineage>
        <taxon>Bacteria</taxon>
        <taxon>Pseudomonadati</taxon>
        <taxon>Pseudomonadota</taxon>
        <taxon>Gammaproteobacteria</taxon>
        <taxon>Pasteurellales</taxon>
        <taxon>Pasteurellaceae</taxon>
        <taxon>Canicola</taxon>
    </lineage>
</organism>